<reference evidence="2" key="1">
    <citation type="journal article" date="2020" name="Stud. Mycol.">
        <title>101 Dothideomycetes genomes: a test case for predicting lifestyles and emergence of pathogens.</title>
        <authorList>
            <person name="Haridas S."/>
            <person name="Albert R."/>
            <person name="Binder M."/>
            <person name="Bloem J."/>
            <person name="Labutti K."/>
            <person name="Salamov A."/>
            <person name="Andreopoulos B."/>
            <person name="Baker S."/>
            <person name="Barry K."/>
            <person name="Bills G."/>
            <person name="Bluhm B."/>
            <person name="Cannon C."/>
            <person name="Castanera R."/>
            <person name="Culley D."/>
            <person name="Daum C."/>
            <person name="Ezra D."/>
            <person name="Gonzalez J."/>
            <person name="Henrissat B."/>
            <person name="Kuo A."/>
            <person name="Liang C."/>
            <person name="Lipzen A."/>
            <person name="Lutzoni F."/>
            <person name="Magnuson J."/>
            <person name="Mondo S."/>
            <person name="Nolan M."/>
            <person name="Ohm R."/>
            <person name="Pangilinan J."/>
            <person name="Park H.-J."/>
            <person name="Ramirez L."/>
            <person name="Alfaro M."/>
            <person name="Sun H."/>
            <person name="Tritt A."/>
            <person name="Yoshinaga Y."/>
            <person name="Zwiers L.-H."/>
            <person name="Turgeon B."/>
            <person name="Goodwin S."/>
            <person name="Spatafora J."/>
            <person name="Crous P."/>
            <person name="Grigoriev I."/>
        </authorList>
    </citation>
    <scope>NUCLEOTIDE SEQUENCE</scope>
    <source>
        <strain evidence="2">CBS 123094</strain>
    </source>
</reference>
<evidence type="ECO:0000313" key="2">
    <source>
        <dbReference type="EMBL" id="KAF1996798.1"/>
    </source>
</evidence>
<dbReference type="AlphaFoldDB" id="A0A6A5W6T1"/>
<evidence type="ECO:0000313" key="3">
    <source>
        <dbReference type="Proteomes" id="UP000799779"/>
    </source>
</evidence>
<protein>
    <submittedName>
        <fullName evidence="2">Uncharacterized protein</fullName>
    </submittedName>
</protein>
<dbReference type="EMBL" id="ML977621">
    <property type="protein sequence ID" value="KAF1996798.1"/>
    <property type="molecule type" value="Genomic_DNA"/>
</dbReference>
<name>A0A6A5W6T1_9PLEO</name>
<gene>
    <name evidence="2" type="ORF">P154DRAFT_607721</name>
</gene>
<feature type="region of interest" description="Disordered" evidence="1">
    <location>
        <begin position="372"/>
        <end position="423"/>
    </location>
</feature>
<accession>A0A6A5W6T1</accession>
<sequence>MPSPTSHHHHHHHPVLIASFSFSAQNAELTQAYPNPTSHPFPVRVPANPNHPHLEQVLYHIPGYRYPHTLDWLAKYTTADEAAIIREFENIKAKNFADRAFETEMVWPVAASFCSSFAPGGPLGEKQGVDGSLGGWGVYVSDLVVMGFEWVVRRMNFPVPTLTALDTTLSAQDPAPIQPTRRMPGGWVDLEPSALVKPATSRGRGWGNCPRSRTTTVPNASAEAQSDTEPDTDTEQYLPSAAFKENLYPKLQPIVGNAYAFIMSSTGNLGPITGAFETHLMTKAGLTRPPAYILATALQIGGRIPENGVLVQWVGDRWVVKYSFEDGYEERANRPSADIPSTDEGMQIQNQASEIKTSKGRMFARQSFPPVWQTGRTTRKRRRRDPLGALHSSPIRKRWCKDKGAQPRAGRVAQGNSVAREGV</sequence>
<evidence type="ECO:0000256" key="1">
    <source>
        <dbReference type="SAM" id="MobiDB-lite"/>
    </source>
</evidence>
<organism evidence="2 3">
    <name type="scientific">Amniculicola lignicola CBS 123094</name>
    <dbReference type="NCBI Taxonomy" id="1392246"/>
    <lineage>
        <taxon>Eukaryota</taxon>
        <taxon>Fungi</taxon>
        <taxon>Dikarya</taxon>
        <taxon>Ascomycota</taxon>
        <taxon>Pezizomycotina</taxon>
        <taxon>Dothideomycetes</taxon>
        <taxon>Pleosporomycetidae</taxon>
        <taxon>Pleosporales</taxon>
        <taxon>Amniculicolaceae</taxon>
        <taxon>Amniculicola</taxon>
    </lineage>
</organism>
<proteinExistence type="predicted"/>
<dbReference type="Proteomes" id="UP000799779">
    <property type="component" value="Unassembled WGS sequence"/>
</dbReference>
<feature type="region of interest" description="Disordered" evidence="1">
    <location>
        <begin position="199"/>
        <end position="234"/>
    </location>
</feature>
<feature type="compositionally biased region" description="Polar residues" evidence="1">
    <location>
        <begin position="211"/>
        <end position="225"/>
    </location>
</feature>
<keyword evidence="3" id="KW-1185">Reference proteome</keyword>